<reference evidence="5" key="2">
    <citation type="submission" date="2025-08" db="UniProtKB">
        <authorList>
            <consortium name="Ensembl"/>
        </authorList>
    </citation>
    <scope>IDENTIFICATION</scope>
</reference>
<evidence type="ECO:0000256" key="3">
    <source>
        <dbReference type="ARBA" id="ARBA00025745"/>
    </source>
</evidence>
<dbReference type="Gene3D" id="3.40.50.10900">
    <property type="entry name" value="PAC-like subunit"/>
    <property type="match status" value="2"/>
</dbReference>
<name>H2Y8M4_CIOSA</name>
<dbReference type="GO" id="GO:0005634">
    <property type="term" value="C:nucleus"/>
    <property type="evidence" value="ECO:0007669"/>
    <property type="project" value="TreeGrafter"/>
</dbReference>
<comment type="function">
    <text evidence="4">Chaperone protein which promotes assembly of the 20S proteasome as part of a heterodimer with PSMG1.</text>
</comment>
<reference evidence="6" key="1">
    <citation type="submission" date="2003-08" db="EMBL/GenBank/DDBJ databases">
        <authorList>
            <person name="Birren B."/>
            <person name="Nusbaum C."/>
            <person name="Abebe A."/>
            <person name="Abouelleil A."/>
            <person name="Adekoya E."/>
            <person name="Ait-zahra M."/>
            <person name="Allen N."/>
            <person name="Allen T."/>
            <person name="An P."/>
            <person name="Anderson M."/>
            <person name="Anderson S."/>
            <person name="Arachchi H."/>
            <person name="Armbruster J."/>
            <person name="Bachantsang P."/>
            <person name="Baldwin J."/>
            <person name="Barry A."/>
            <person name="Bayul T."/>
            <person name="Blitshsteyn B."/>
            <person name="Bloom T."/>
            <person name="Blye J."/>
            <person name="Boguslavskiy L."/>
            <person name="Borowsky M."/>
            <person name="Boukhgalter B."/>
            <person name="Brunache A."/>
            <person name="Butler J."/>
            <person name="Calixte N."/>
            <person name="Calvo S."/>
            <person name="Camarata J."/>
            <person name="Campo K."/>
            <person name="Chang J."/>
            <person name="Cheshatsang Y."/>
            <person name="Citroen M."/>
            <person name="Collymore A."/>
            <person name="Considine T."/>
            <person name="Cook A."/>
            <person name="Cooke P."/>
            <person name="Corum B."/>
            <person name="Cuomo C."/>
            <person name="David R."/>
            <person name="Dawoe T."/>
            <person name="Degray S."/>
            <person name="Dodge S."/>
            <person name="Dooley K."/>
            <person name="Dorje P."/>
            <person name="Dorjee K."/>
            <person name="Dorris L."/>
            <person name="Duffey N."/>
            <person name="Dupes A."/>
            <person name="Elkins T."/>
            <person name="Engels R."/>
            <person name="Erickson J."/>
            <person name="Farina A."/>
            <person name="Faro S."/>
            <person name="Ferreira P."/>
            <person name="Fischer H."/>
            <person name="Fitzgerald M."/>
            <person name="Foley K."/>
            <person name="Gage D."/>
            <person name="Galagan J."/>
            <person name="Gearin G."/>
            <person name="Gnerre S."/>
            <person name="Gnirke A."/>
            <person name="Goyette A."/>
            <person name="Graham J."/>
            <person name="Grandbois E."/>
            <person name="Gyaltsen K."/>
            <person name="Hafez N."/>
            <person name="Hagopian D."/>
            <person name="Hagos B."/>
            <person name="Hall J."/>
            <person name="Hatcher B."/>
            <person name="Heller A."/>
            <person name="Higgins H."/>
            <person name="Honan T."/>
            <person name="Horn A."/>
            <person name="Houde N."/>
            <person name="Hughes L."/>
            <person name="Hulme W."/>
            <person name="Husby E."/>
            <person name="Iliev I."/>
            <person name="Jaffe D."/>
            <person name="Jones C."/>
            <person name="Kamal M."/>
            <person name="Kamat A."/>
            <person name="Kamvysselis M."/>
            <person name="Karlsson E."/>
            <person name="Kells C."/>
            <person name="Kieu A."/>
            <person name="Kisner P."/>
            <person name="Kodira C."/>
            <person name="Kulbokas E."/>
            <person name="Labutti K."/>
            <person name="Lama D."/>
            <person name="Landers T."/>
            <person name="Leger J."/>
            <person name="Levine S."/>
            <person name="Lewis D."/>
            <person name="Lewis T."/>
            <person name="Lindblad-toh K."/>
            <person name="Liu X."/>
            <person name="Lokyitsang T."/>
            <person name="Lokyitsang Y."/>
            <person name="Lucien O."/>
            <person name="Lui A."/>
            <person name="Ma L.J."/>
            <person name="Mabbitt R."/>
            <person name="Macdonald J."/>
            <person name="Maclean C."/>
            <person name="Major J."/>
            <person name="Manning J."/>
            <person name="Marabella R."/>
            <person name="Maru K."/>
            <person name="Matthews C."/>
            <person name="Mauceli E."/>
            <person name="Mccarthy M."/>
            <person name="Mcdonough S."/>
            <person name="Mcghee T."/>
            <person name="Meldrim J."/>
            <person name="Meneus L."/>
            <person name="Mesirov J."/>
            <person name="Mihalev A."/>
            <person name="Mihova T."/>
            <person name="Mikkelsen T."/>
            <person name="Mlenga V."/>
            <person name="Moru K."/>
            <person name="Mozes J."/>
            <person name="Mulrain L."/>
            <person name="Munson G."/>
            <person name="Naylor J."/>
            <person name="Newes C."/>
            <person name="Nguyen C."/>
            <person name="Nguyen N."/>
            <person name="Nguyen T."/>
            <person name="Nicol R."/>
            <person name="Nielsen C."/>
            <person name="Nizzari M."/>
            <person name="Norbu C."/>
            <person name="Norbu N."/>
            <person name="O'donnell P."/>
            <person name="Okoawo O."/>
            <person name="O'leary S."/>
            <person name="Omotosho B."/>
            <person name="O'neill K."/>
            <person name="Osman S."/>
            <person name="Parker S."/>
            <person name="Perrin D."/>
            <person name="Phunkhang P."/>
            <person name="Piqani B."/>
            <person name="Purcell S."/>
            <person name="Rachupka T."/>
            <person name="Ramasamy U."/>
            <person name="Rameau R."/>
            <person name="Ray V."/>
            <person name="Raymond C."/>
            <person name="Retta R."/>
            <person name="Richardson S."/>
            <person name="Rise C."/>
            <person name="Rodriguez J."/>
            <person name="Rogers J."/>
            <person name="Rogov P."/>
            <person name="Rutman M."/>
            <person name="Schupbach R."/>
            <person name="Seaman C."/>
            <person name="Settipalli S."/>
            <person name="Sharpe T."/>
            <person name="Sheridan J."/>
            <person name="Sherpa N."/>
            <person name="Shi J."/>
            <person name="Smirnov S."/>
            <person name="Smith C."/>
            <person name="Sougnez C."/>
            <person name="Spencer B."/>
            <person name="Stalker J."/>
            <person name="Stange-thomann N."/>
            <person name="Stavropoulos S."/>
            <person name="Stetson K."/>
            <person name="Stone C."/>
            <person name="Stone S."/>
            <person name="Stubbs M."/>
            <person name="Talamas J."/>
            <person name="Tchuinga P."/>
            <person name="Tenzing P."/>
            <person name="Tesfaye S."/>
            <person name="Theodore J."/>
            <person name="Thoulutsang Y."/>
            <person name="Topham K."/>
            <person name="Towey S."/>
            <person name="Tsamla T."/>
            <person name="Tsomo N."/>
            <person name="Vallee D."/>
            <person name="Vassiliev H."/>
            <person name="Venkataraman V."/>
            <person name="Vinson J."/>
            <person name="Vo A."/>
            <person name="Wade C."/>
            <person name="Wang S."/>
            <person name="Wangchuk T."/>
            <person name="Wangdi T."/>
            <person name="Whittaker C."/>
            <person name="Wilkinson J."/>
            <person name="Wu Y."/>
            <person name="Wyman D."/>
            <person name="Yadav S."/>
            <person name="Yang S."/>
            <person name="Yang X."/>
            <person name="Yeager S."/>
            <person name="Yee E."/>
            <person name="Young G."/>
            <person name="Zainoun J."/>
            <person name="Zembeck L."/>
            <person name="Zimmer A."/>
            <person name="Zody M."/>
            <person name="Lander E."/>
        </authorList>
    </citation>
    <scope>NUCLEOTIDE SEQUENCE [LARGE SCALE GENOMIC DNA]</scope>
</reference>
<protein>
    <recommendedName>
        <fullName evidence="1 4">Proteasome assembly chaperone 2</fullName>
    </recommendedName>
</protein>
<dbReference type="GeneTree" id="ENSGT00390000018415"/>
<organism evidence="5 6">
    <name type="scientific">Ciona savignyi</name>
    <name type="common">Pacific transparent sea squirt</name>
    <dbReference type="NCBI Taxonomy" id="51511"/>
    <lineage>
        <taxon>Eukaryota</taxon>
        <taxon>Metazoa</taxon>
        <taxon>Chordata</taxon>
        <taxon>Tunicata</taxon>
        <taxon>Ascidiacea</taxon>
        <taxon>Phlebobranchia</taxon>
        <taxon>Cionidae</taxon>
        <taxon>Ciona</taxon>
    </lineage>
</organism>
<dbReference type="GO" id="GO:0005829">
    <property type="term" value="C:cytosol"/>
    <property type="evidence" value="ECO:0007669"/>
    <property type="project" value="TreeGrafter"/>
</dbReference>
<comment type="subunit">
    <text evidence="4">Forms a heterodimer with PSMG1.</text>
</comment>
<dbReference type="PIRSF" id="PIRSF010044">
    <property type="entry name" value="UCP010044"/>
    <property type="match status" value="1"/>
</dbReference>
<evidence type="ECO:0000256" key="2">
    <source>
        <dbReference type="ARBA" id="ARBA00023186"/>
    </source>
</evidence>
<evidence type="ECO:0000256" key="1">
    <source>
        <dbReference type="ARBA" id="ARBA00019186"/>
    </source>
</evidence>
<keyword evidence="2 4" id="KW-0143">Chaperone</keyword>
<dbReference type="Pfam" id="PF09754">
    <property type="entry name" value="PAC2"/>
    <property type="match status" value="1"/>
</dbReference>
<dbReference type="PANTHER" id="PTHR12970:SF1">
    <property type="entry name" value="PROTEASOME ASSEMBLY CHAPERONE 2"/>
    <property type="match status" value="1"/>
</dbReference>
<dbReference type="InterPro" id="IPR038389">
    <property type="entry name" value="PSMG2_sf"/>
</dbReference>
<dbReference type="InterPro" id="IPR016562">
    <property type="entry name" value="Proteasome_assmbl_chp_2_euk"/>
</dbReference>
<dbReference type="PANTHER" id="PTHR12970">
    <property type="entry name" value="PROTEASOME ASSEMBLY CHAPERONE 2"/>
    <property type="match status" value="1"/>
</dbReference>
<dbReference type="Proteomes" id="UP000007875">
    <property type="component" value="Unassembled WGS sequence"/>
</dbReference>
<evidence type="ECO:0000256" key="4">
    <source>
        <dbReference type="PIRNR" id="PIRNR010044"/>
    </source>
</evidence>
<dbReference type="STRING" id="51511.ENSCSAVP00000001672"/>
<proteinExistence type="inferred from homology"/>
<dbReference type="InterPro" id="IPR019151">
    <property type="entry name" value="Proteasome_assmbl_chaperone_2"/>
</dbReference>
<comment type="similarity">
    <text evidence="3 4">Belongs to the PSMG2 family.</text>
</comment>
<dbReference type="HOGENOM" id="CLU_062640_0_1_1"/>
<reference evidence="5" key="3">
    <citation type="submission" date="2025-09" db="UniProtKB">
        <authorList>
            <consortium name="Ensembl"/>
        </authorList>
    </citation>
    <scope>IDENTIFICATION</scope>
</reference>
<dbReference type="Ensembl" id="ENSCSAVT00000001699.1">
    <property type="protein sequence ID" value="ENSCSAVP00000001672.1"/>
    <property type="gene ID" value="ENSCSAVG00000000968.1"/>
</dbReference>
<dbReference type="SUPFAM" id="SSF159659">
    <property type="entry name" value="Cgl1923-like"/>
    <property type="match status" value="1"/>
</dbReference>
<keyword evidence="6" id="KW-1185">Reference proteome</keyword>
<evidence type="ECO:0000313" key="5">
    <source>
        <dbReference type="Ensembl" id="ENSCSAVP00000001672.1"/>
    </source>
</evidence>
<dbReference type="OMA" id="WKEHTGE"/>
<evidence type="ECO:0000313" key="6">
    <source>
        <dbReference type="Proteomes" id="UP000007875"/>
    </source>
</evidence>
<dbReference type="AlphaFoldDB" id="H2Y8M4"/>
<dbReference type="InParanoid" id="H2Y8M4"/>
<sequence>MFYMLKDGLNSKPNFESSVLILPAISVGNVGQLACDLIISTLQLQKIGYFCPECFLPLVGSNPFSTANDQKLSLTSEVFHSAEHNITVLQFRSPLVKGKRKEFCEKLTTWAKVEKFSQLIILSSCHAFERKDNEITGSPFRCLISPTFKNLPTQLNWGVFDKKENEELFIPGGGFTKDLYKVCCDSELAVIVLLTYCSEGDNIPDAMLVLDQLNKWKEFCKNENTNWITPISLSHMFGNPVPTGIF</sequence>
<dbReference type="GO" id="GO:0043248">
    <property type="term" value="P:proteasome assembly"/>
    <property type="evidence" value="ECO:0007669"/>
    <property type="project" value="TreeGrafter"/>
</dbReference>
<dbReference type="eggNOG" id="KOG3112">
    <property type="taxonomic scope" value="Eukaryota"/>
</dbReference>
<accession>H2Y8M4</accession>